<dbReference type="Proteomes" id="UP000605970">
    <property type="component" value="Unassembled WGS sequence"/>
</dbReference>
<dbReference type="Pfam" id="PF02170">
    <property type="entry name" value="PAZ"/>
    <property type="match status" value="1"/>
</dbReference>
<evidence type="ECO:0000259" key="2">
    <source>
        <dbReference type="PROSITE" id="PS50821"/>
    </source>
</evidence>
<dbReference type="SUPFAM" id="SSF101690">
    <property type="entry name" value="PAZ domain"/>
    <property type="match status" value="1"/>
</dbReference>
<dbReference type="InterPro" id="IPR032474">
    <property type="entry name" value="Argonaute_N"/>
</dbReference>
<proteinExistence type="predicted"/>
<name>A0A8S9ZMT7_9BILA</name>
<dbReference type="AlphaFoldDB" id="A0A8S9ZMT7"/>
<dbReference type="InterPro" id="IPR003100">
    <property type="entry name" value="PAZ_dom"/>
</dbReference>
<dbReference type="PANTHER" id="PTHR22891">
    <property type="entry name" value="EUKARYOTIC TRANSLATION INITIATION FACTOR 2C"/>
    <property type="match status" value="1"/>
</dbReference>
<feature type="region of interest" description="Disordered" evidence="1">
    <location>
        <begin position="1"/>
        <end position="79"/>
    </location>
</feature>
<dbReference type="Gene3D" id="2.170.260.10">
    <property type="entry name" value="paz domain"/>
    <property type="match status" value="1"/>
</dbReference>
<accession>A0A8S9ZMT7</accession>
<gene>
    <name evidence="3" type="ORF">Mgra_00006059</name>
</gene>
<comment type="caution">
    <text evidence="3">The sequence shown here is derived from an EMBL/GenBank/DDBJ whole genome shotgun (WGS) entry which is preliminary data.</text>
</comment>
<protein>
    <submittedName>
        <fullName evidence="3">Piwi domain-containing protein</fullName>
    </submittedName>
</protein>
<sequence>MERSGSNLQPLGQRGQGRAAFASHAEKNQRTGNRGGGGRGAGRGGRGGRGRGRGGNRPTRRTSPGTTTSAEKRRKTQKLEEIKKEMESLGVEVGDPHMEPKIEPGEIGERIRVLTNVYGVKMEEKTVYRYDITISAVPKKKGPARIEFTKRTKDDCVVVDRRDFCRLAFDLFFDKEKHVFGENRYTLYYDLQSILYTLSQLSFDGGKDEQKFQLNKEECERHKLLQDFNKVEMLVRKVNKQVELADLSFLTNDMSKQNHSLAQFIELATSQYSLQTPTEHVILGGGTTYLINPANYNFIPEDGPLLSEQNKYLAIGIHKSVRYVEGPAGRNSKKVGLIVESKKTPFHNTDGTLLDKTASIVGPNAIRPNGSVDRGAIAYLNQQLKGLHVIVHYPNGRTREVMLSGVSQNTAATHVIEVQGERVSVQEYFKRKYTQSLEYP</sequence>
<feature type="compositionally biased region" description="Basic residues" evidence="1">
    <location>
        <begin position="46"/>
        <end position="60"/>
    </location>
</feature>
<dbReference type="GO" id="GO:0003723">
    <property type="term" value="F:RNA binding"/>
    <property type="evidence" value="ECO:0007669"/>
    <property type="project" value="InterPro"/>
</dbReference>
<reference evidence="3" key="1">
    <citation type="journal article" date="2020" name="Ecol. Evol.">
        <title>Genome structure and content of the rice root-knot nematode (Meloidogyne graminicola).</title>
        <authorList>
            <person name="Phan N.T."/>
            <person name="Danchin E.G.J."/>
            <person name="Klopp C."/>
            <person name="Perfus-Barbeoch L."/>
            <person name="Kozlowski D.K."/>
            <person name="Koutsovoulos G.D."/>
            <person name="Lopez-Roques C."/>
            <person name="Bouchez O."/>
            <person name="Zahm M."/>
            <person name="Besnard G."/>
            <person name="Bellafiore S."/>
        </authorList>
    </citation>
    <scope>NUCLEOTIDE SEQUENCE</scope>
    <source>
        <strain evidence="3">VN-18</strain>
    </source>
</reference>
<evidence type="ECO:0000313" key="3">
    <source>
        <dbReference type="EMBL" id="KAF7634488.1"/>
    </source>
</evidence>
<dbReference type="Pfam" id="PF16486">
    <property type="entry name" value="ArgoN"/>
    <property type="match status" value="1"/>
</dbReference>
<feature type="domain" description="PAZ" evidence="2">
    <location>
        <begin position="375"/>
        <end position="440"/>
    </location>
</feature>
<keyword evidence="4" id="KW-1185">Reference proteome</keyword>
<dbReference type="CDD" id="cd02846">
    <property type="entry name" value="PAZ_argonaute_like"/>
    <property type="match status" value="1"/>
</dbReference>
<dbReference type="EMBL" id="JABEBT010000056">
    <property type="protein sequence ID" value="KAF7634488.1"/>
    <property type="molecule type" value="Genomic_DNA"/>
</dbReference>
<feature type="compositionally biased region" description="Polar residues" evidence="1">
    <location>
        <begin position="1"/>
        <end position="10"/>
    </location>
</feature>
<dbReference type="PROSITE" id="PS50821">
    <property type="entry name" value="PAZ"/>
    <property type="match status" value="1"/>
</dbReference>
<evidence type="ECO:0000256" key="1">
    <source>
        <dbReference type="SAM" id="MobiDB-lite"/>
    </source>
</evidence>
<dbReference type="OrthoDB" id="5858404at2759"/>
<evidence type="ECO:0000313" key="4">
    <source>
        <dbReference type="Proteomes" id="UP000605970"/>
    </source>
</evidence>
<dbReference type="InterPro" id="IPR036085">
    <property type="entry name" value="PAZ_dom_sf"/>
</dbReference>
<feature type="compositionally biased region" description="Gly residues" evidence="1">
    <location>
        <begin position="33"/>
        <end position="45"/>
    </location>
</feature>
<organism evidence="3 4">
    <name type="scientific">Meloidogyne graminicola</name>
    <dbReference type="NCBI Taxonomy" id="189291"/>
    <lineage>
        <taxon>Eukaryota</taxon>
        <taxon>Metazoa</taxon>
        <taxon>Ecdysozoa</taxon>
        <taxon>Nematoda</taxon>
        <taxon>Chromadorea</taxon>
        <taxon>Rhabditida</taxon>
        <taxon>Tylenchina</taxon>
        <taxon>Tylenchomorpha</taxon>
        <taxon>Tylenchoidea</taxon>
        <taxon>Meloidogynidae</taxon>
        <taxon>Meloidogyninae</taxon>
        <taxon>Meloidogyne</taxon>
    </lineage>
</organism>